<dbReference type="RefSeq" id="WP_295573034.1">
    <property type="nucleotide sequence ID" value="NZ_FLQR01000001.1"/>
</dbReference>
<reference evidence="2" key="1">
    <citation type="submission" date="2016-03" db="EMBL/GenBank/DDBJ databases">
        <authorList>
            <person name="Ploux O."/>
        </authorList>
    </citation>
    <scope>NUCLEOTIDE SEQUENCE</scope>
    <source>
        <strain evidence="2">UC1</strain>
    </source>
</reference>
<gene>
    <name evidence="2" type="ORF">MIPYR_10437</name>
</gene>
<dbReference type="GO" id="GO:0016740">
    <property type="term" value="F:transferase activity"/>
    <property type="evidence" value="ECO:0007669"/>
    <property type="project" value="UniProtKB-KW"/>
</dbReference>
<proteinExistence type="predicted"/>
<dbReference type="EMBL" id="FLQR01000001">
    <property type="protein sequence ID" value="SBS70355.1"/>
    <property type="molecule type" value="Genomic_DNA"/>
</dbReference>
<accession>A0A1Y5NVG6</accession>
<evidence type="ECO:0000256" key="1">
    <source>
        <dbReference type="SAM" id="MobiDB-lite"/>
    </source>
</evidence>
<keyword evidence="2" id="KW-0808">Transferase</keyword>
<dbReference type="AlphaFoldDB" id="A0A1Y5NVG6"/>
<dbReference type="Gene3D" id="3.40.50.12580">
    <property type="match status" value="1"/>
</dbReference>
<feature type="region of interest" description="Disordered" evidence="1">
    <location>
        <begin position="413"/>
        <end position="432"/>
    </location>
</feature>
<sequence>MSILGDARKVVRLFSGALSSRAAIAEAERLDRQRGPLPPRHFQVAVYFADGPVNLYQMRQWYAPLVKLAETRPVVVIARAASGAAALLKESPLPVVYARTIDDVESLLASQQIRVVLYVNQNTRNFQMFRYGHRWHVFISHGESDKVYMRSNQIGAYDYAFVAGDAAIARLRGALWDYDIDRRALPIGRPQADYFGARPAPYPADGRVTVFYAPTWEGDRASMSYGSIVTHGEALAAAVLADPTLRLVFRPHPRSGVSDREYGVALRRIVAAIGAANAADPTAHHVFDESPDLDWQLLAPDIAVMDVSAMVYDRLATGKALFVTRPVDPAAVIDDEGYLSECEWLDARDAADVGALVTRAQQPDVTARLAQWSQHYFGDTTPGAATARFEDAVGRLVAEWEVWHARAGAQGIDDEEVESFVDADSEEDDPED</sequence>
<evidence type="ECO:0000313" key="2">
    <source>
        <dbReference type="EMBL" id="SBS70355.1"/>
    </source>
</evidence>
<organism evidence="2">
    <name type="scientific">uncultured Microbacterium sp</name>
    <dbReference type="NCBI Taxonomy" id="191216"/>
    <lineage>
        <taxon>Bacteria</taxon>
        <taxon>Bacillati</taxon>
        <taxon>Actinomycetota</taxon>
        <taxon>Actinomycetes</taxon>
        <taxon>Micrococcales</taxon>
        <taxon>Microbacteriaceae</taxon>
        <taxon>Microbacterium</taxon>
        <taxon>environmental samples</taxon>
    </lineage>
</organism>
<name>A0A1Y5NVG6_9MICO</name>
<dbReference type="InterPro" id="IPR043148">
    <property type="entry name" value="TagF_C"/>
</dbReference>
<protein>
    <submittedName>
        <fullName evidence="2">Putative glycosyl/glycerophosphate transferase</fullName>
    </submittedName>
</protein>